<organism evidence="2 3">
    <name type="scientific">Suillus subaureus</name>
    <dbReference type="NCBI Taxonomy" id="48587"/>
    <lineage>
        <taxon>Eukaryota</taxon>
        <taxon>Fungi</taxon>
        <taxon>Dikarya</taxon>
        <taxon>Basidiomycota</taxon>
        <taxon>Agaricomycotina</taxon>
        <taxon>Agaricomycetes</taxon>
        <taxon>Agaricomycetidae</taxon>
        <taxon>Boletales</taxon>
        <taxon>Suillineae</taxon>
        <taxon>Suillaceae</taxon>
        <taxon>Suillus</taxon>
    </lineage>
</organism>
<evidence type="ECO:0000313" key="2">
    <source>
        <dbReference type="EMBL" id="KAG1809585.1"/>
    </source>
</evidence>
<gene>
    <name evidence="2" type="ORF">BJ212DRAFT_1484296</name>
</gene>
<accession>A0A9P7J9B9</accession>
<protein>
    <recommendedName>
        <fullName evidence="1">DUF6532 domain-containing protein</fullName>
    </recommendedName>
</protein>
<dbReference type="Pfam" id="PF20149">
    <property type="entry name" value="DUF6532"/>
    <property type="match status" value="1"/>
</dbReference>
<dbReference type="OrthoDB" id="2679038at2759"/>
<dbReference type="RefSeq" id="XP_041189299.1">
    <property type="nucleotide sequence ID" value="XM_041340771.1"/>
</dbReference>
<proteinExistence type="predicted"/>
<comment type="caution">
    <text evidence="2">The sequence shown here is derived from an EMBL/GenBank/DDBJ whole genome shotgun (WGS) entry which is preliminary data.</text>
</comment>
<feature type="domain" description="DUF6532" evidence="1">
    <location>
        <begin position="4"/>
        <end position="101"/>
    </location>
</feature>
<evidence type="ECO:0000313" key="3">
    <source>
        <dbReference type="Proteomes" id="UP000807769"/>
    </source>
</evidence>
<dbReference type="GeneID" id="64634787"/>
<dbReference type="Proteomes" id="UP000807769">
    <property type="component" value="Unassembled WGS sequence"/>
</dbReference>
<keyword evidence="3" id="KW-1185">Reference proteome</keyword>
<evidence type="ECO:0000259" key="1">
    <source>
        <dbReference type="Pfam" id="PF20149"/>
    </source>
</evidence>
<name>A0A9P7J9B9_9AGAM</name>
<dbReference type="EMBL" id="JABBWG010000033">
    <property type="protein sequence ID" value="KAG1809585.1"/>
    <property type="molecule type" value="Genomic_DNA"/>
</dbReference>
<dbReference type="AlphaFoldDB" id="A0A9P7J9B9"/>
<sequence>MNTTKLLKTSDYLHIPDSSNGKWKNFVSQALRNSCLKFYYSNSKKALKNTDEFQHTIPVNGLLLVGTMVHHMKGVLTGFCETSTDKVPDLSADKCRADFNLLQRSVDALIENPDHHMELKEMLEQWTMIGVGDLDFDEGNMGGSDIEDVNIIL</sequence>
<reference evidence="2" key="1">
    <citation type="journal article" date="2020" name="New Phytol.">
        <title>Comparative genomics reveals dynamic genome evolution in host specialist ectomycorrhizal fungi.</title>
        <authorList>
            <person name="Lofgren L.A."/>
            <person name="Nguyen N.H."/>
            <person name="Vilgalys R."/>
            <person name="Ruytinx J."/>
            <person name="Liao H.L."/>
            <person name="Branco S."/>
            <person name="Kuo A."/>
            <person name="LaButti K."/>
            <person name="Lipzen A."/>
            <person name="Andreopoulos W."/>
            <person name="Pangilinan J."/>
            <person name="Riley R."/>
            <person name="Hundley H."/>
            <person name="Na H."/>
            <person name="Barry K."/>
            <person name="Grigoriev I.V."/>
            <person name="Stajich J.E."/>
            <person name="Kennedy P.G."/>
        </authorList>
    </citation>
    <scope>NUCLEOTIDE SEQUENCE</scope>
    <source>
        <strain evidence="2">MN1</strain>
    </source>
</reference>
<dbReference type="InterPro" id="IPR045341">
    <property type="entry name" value="DUF6532"/>
</dbReference>